<keyword evidence="7" id="KW-1185">Reference proteome</keyword>
<evidence type="ECO:0000256" key="1">
    <source>
        <dbReference type="ARBA" id="ARBA00005564"/>
    </source>
</evidence>
<dbReference type="GO" id="GO:0009051">
    <property type="term" value="P:pentose-phosphate shunt, oxidative branch"/>
    <property type="evidence" value="ECO:0007669"/>
    <property type="project" value="UniProtKB-UniRule"/>
</dbReference>
<dbReference type="InterPro" id="IPR015943">
    <property type="entry name" value="WD40/YVTN_repeat-like_dom_sf"/>
</dbReference>
<dbReference type="RefSeq" id="WP_067428858.1">
    <property type="nucleotide sequence ID" value="NZ_JAOSHP010000003.1"/>
</dbReference>
<organism evidence="6 7">
    <name type="scientific">Duffyella gerundensis</name>
    <dbReference type="NCBI Taxonomy" id="1619313"/>
    <lineage>
        <taxon>Bacteria</taxon>
        <taxon>Pseudomonadati</taxon>
        <taxon>Pseudomonadota</taxon>
        <taxon>Gammaproteobacteria</taxon>
        <taxon>Enterobacterales</taxon>
        <taxon>Erwiniaceae</taxon>
        <taxon>Duffyella</taxon>
    </lineage>
</organism>
<dbReference type="GO" id="GO:0006006">
    <property type="term" value="P:glucose metabolic process"/>
    <property type="evidence" value="ECO:0007669"/>
    <property type="project" value="UniProtKB-KW"/>
</dbReference>
<comment type="function">
    <text evidence="5">Catalyzes the hydrolysis of 6-phosphogluconolactone to 6-phosphogluconate.</text>
</comment>
<proteinExistence type="inferred from homology"/>
<dbReference type="EC" id="3.1.1.31" evidence="5"/>
<dbReference type="GO" id="GO:0016853">
    <property type="term" value="F:isomerase activity"/>
    <property type="evidence" value="ECO:0007669"/>
    <property type="project" value="UniProtKB-KW"/>
</dbReference>
<dbReference type="InterPro" id="IPR050282">
    <property type="entry name" value="Cycloisomerase_2"/>
</dbReference>
<evidence type="ECO:0000256" key="2">
    <source>
        <dbReference type="ARBA" id="ARBA00022526"/>
    </source>
</evidence>
<dbReference type="Gene3D" id="2.130.10.10">
    <property type="entry name" value="YVTN repeat-like/Quinoprotein amine dehydrogenase"/>
    <property type="match status" value="1"/>
</dbReference>
<dbReference type="STRING" id="1619313.EM595_1150"/>
<dbReference type="EMBL" id="LN907827">
    <property type="protein sequence ID" value="CUU23385.1"/>
    <property type="molecule type" value="Genomic_DNA"/>
</dbReference>
<gene>
    <name evidence="6" type="primary">ybhE</name>
    <name evidence="5" type="synonym">pgl</name>
    <name evidence="6" type="ORF">EM595_1150</name>
</gene>
<dbReference type="Pfam" id="PF10282">
    <property type="entry name" value="Lactonase"/>
    <property type="match status" value="1"/>
</dbReference>
<dbReference type="OrthoDB" id="9790815at2"/>
<dbReference type="SUPFAM" id="SSF50974">
    <property type="entry name" value="Nitrous oxide reductase, N-terminal domain"/>
    <property type="match status" value="1"/>
</dbReference>
<dbReference type="InterPro" id="IPR019405">
    <property type="entry name" value="Lactonase_7-beta_prop"/>
</dbReference>
<keyword evidence="4 5" id="KW-0119">Carbohydrate metabolism</keyword>
<dbReference type="Proteomes" id="UP000059419">
    <property type="component" value="Chromosome 1"/>
</dbReference>
<evidence type="ECO:0000313" key="7">
    <source>
        <dbReference type="Proteomes" id="UP000059419"/>
    </source>
</evidence>
<dbReference type="GO" id="GO:0005829">
    <property type="term" value="C:cytosol"/>
    <property type="evidence" value="ECO:0007669"/>
    <property type="project" value="TreeGrafter"/>
</dbReference>
<comment type="catalytic activity">
    <reaction evidence="5">
        <text>6-phospho-D-glucono-1,5-lactone + H2O = 6-phospho-D-gluconate + H(+)</text>
        <dbReference type="Rhea" id="RHEA:12556"/>
        <dbReference type="ChEBI" id="CHEBI:15377"/>
        <dbReference type="ChEBI" id="CHEBI:15378"/>
        <dbReference type="ChEBI" id="CHEBI:57955"/>
        <dbReference type="ChEBI" id="CHEBI:58759"/>
        <dbReference type="EC" id="3.1.1.31"/>
    </reaction>
</comment>
<dbReference type="GO" id="GO:0017057">
    <property type="term" value="F:6-phosphogluconolactonase activity"/>
    <property type="evidence" value="ECO:0007669"/>
    <property type="project" value="UniProtKB-UniRule"/>
</dbReference>
<dbReference type="FunFam" id="2.130.10.10:FF:000051">
    <property type="entry name" value="6-phosphogluconolactonase"/>
    <property type="match status" value="1"/>
</dbReference>
<keyword evidence="3 5" id="KW-0378">Hydrolase</keyword>
<dbReference type="KEGG" id="ege:EM595_1150"/>
<dbReference type="InterPro" id="IPR022528">
    <property type="entry name" value="6PGL_YbhE-like"/>
</dbReference>
<comment type="pathway">
    <text evidence="5">Carbohydrate degradation; pentose phosphate pathway; D-ribulose 5-phosphate from D-glucose 6-phosphate (oxidative stage): step 2/3.</text>
</comment>
<dbReference type="PANTHER" id="PTHR30344:SF1">
    <property type="entry name" value="6-PHOSPHOGLUCONOLACTONASE"/>
    <property type="match status" value="1"/>
</dbReference>
<dbReference type="PATRIC" id="fig|1619313.3.peg.1191"/>
<reference evidence="7" key="1">
    <citation type="submission" date="2015-11" db="EMBL/GenBank/DDBJ databases">
        <authorList>
            <person name="Blom J."/>
        </authorList>
    </citation>
    <scope>NUCLEOTIDE SEQUENCE [LARGE SCALE GENOMIC DNA]</scope>
</reference>
<accession>A0A0U5KYM7</accession>
<evidence type="ECO:0000256" key="3">
    <source>
        <dbReference type="ARBA" id="ARBA00022801"/>
    </source>
</evidence>
<keyword evidence="2 5" id="KW-0313">Glucose metabolism</keyword>
<dbReference type="PANTHER" id="PTHR30344">
    <property type="entry name" value="6-PHOSPHOGLUCONOLACTONASE-RELATED"/>
    <property type="match status" value="1"/>
</dbReference>
<name>A0A0U5KYM7_9GAMM</name>
<evidence type="ECO:0000313" key="6">
    <source>
        <dbReference type="EMBL" id="CUU23385.1"/>
    </source>
</evidence>
<evidence type="ECO:0000256" key="4">
    <source>
        <dbReference type="ARBA" id="ARBA00023277"/>
    </source>
</evidence>
<dbReference type="InterPro" id="IPR011045">
    <property type="entry name" value="N2O_reductase_N"/>
</dbReference>
<keyword evidence="6" id="KW-0413">Isomerase</keyword>
<dbReference type="HAMAP" id="MF_01605">
    <property type="entry name" value="6P_gluconolactonase"/>
    <property type="match status" value="1"/>
</dbReference>
<protein>
    <recommendedName>
        <fullName evidence="5">6-phosphogluconolactonase</fullName>
        <shortName evidence="5">6-P-gluconolactonase</shortName>
        <ecNumber evidence="5">3.1.1.31</ecNumber>
    </recommendedName>
</protein>
<dbReference type="AlphaFoldDB" id="A0A0U5KYM7"/>
<dbReference type="UniPathway" id="UPA00115">
    <property type="reaction ID" value="UER00409"/>
</dbReference>
<dbReference type="NCBIfam" id="NF008258">
    <property type="entry name" value="PRK11028.1"/>
    <property type="match status" value="1"/>
</dbReference>
<evidence type="ECO:0000256" key="5">
    <source>
        <dbReference type="HAMAP-Rule" id="MF_01605"/>
    </source>
</evidence>
<comment type="similarity">
    <text evidence="1 5">Belongs to the cycloisomerase 2 family.</text>
</comment>
<sequence length="331" mass="35904">MNQVVYIASPESQQIHAWQMDEQGALTLLQVVDVAGQVQPMIVSPDNAFLYVGARPDFRVIAFRIAQDGTLSEAGHAPLPGSPTHISTDRDGKFVFVGSYNDACVSVSPIGSDGVPQAPVQVVKDLAGCHSANIDAANQTLYVPALKQDRICLFSLAADGTLTPQSQPQVTTPEGAGPRHMTFHPNQQYAYCINELNSTVDVWQLRNAHGEMVCVQTLDMMPAGFSDTRWAADIHITPNGRHLYACDRTASVIAIFSVSDDGALLTLEGHQPTEQQPRGFNIDHTGRFLVATGQKSHHIQVYKISGEQGLLQPLARYAVGQGPMWVAIRPL</sequence>